<dbReference type="GO" id="GO:0015771">
    <property type="term" value="P:trehalose transport"/>
    <property type="evidence" value="ECO:0007669"/>
    <property type="project" value="TreeGrafter"/>
</dbReference>
<dbReference type="PROSITE" id="PS51093">
    <property type="entry name" value="PTS_EIIA_TYPE_1"/>
    <property type="match status" value="1"/>
</dbReference>
<dbReference type="OrthoDB" id="9769191at2"/>
<keyword evidence="7 12" id="KW-0812">Transmembrane</keyword>
<keyword evidence="3" id="KW-1003">Cell membrane</keyword>
<feature type="transmembrane region" description="Helical" evidence="12">
    <location>
        <begin position="144"/>
        <end position="164"/>
    </location>
</feature>
<feature type="transmembrane region" description="Helical" evidence="12">
    <location>
        <begin position="348"/>
        <end position="368"/>
    </location>
</feature>
<dbReference type="PROSITE" id="PS00371">
    <property type="entry name" value="PTS_EIIA_TYPE_1_HIS"/>
    <property type="match status" value="1"/>
</dbReference>
<keyword evidence="6" id="KW-0598">Phosphotransferase system</keyword>
<feature type="transmembrane region" description="Helical" evidence="12">
    <location>
        <begin position="176"/>
        <end position="195"/>
    </location>
</feature>
<dbReference type="InterPro" id="IPR003352">
    <property type="entry name" value="PTS_EIIC"/>
</dbReference>
<keyword evidence="17" id="KW-1185">Reference proteome</keyword>
<dbReference type="InterPro" id="IPR018113">
    <property type="entry name" value="PTrfase_EIIB_Cys"/>
</dbReference>
<keyword evidence="10 12" id="KW-0472">Membrane</keyword>
<dbReference type="GO" id="GO:0016301">
    <property type="term" value="F:kinase activity"/>
    <property type="evidence" value="ECO:0007669"/>
    <property type="project" value="UniProtKB-KW"/>
</dbReference>
<evidence type="ECO:0000256" key="8">
    <source>
        <dbReference type="ARBA" id="ARBA00022777"/>
    </source>
</evidence>
<dbReference type="PANTHER" id="PTHR30175:SF1">
    <property type="entry name" value="PTS SYSTEM ARBUTIN-, CELLOBIOSE-, AND SALICIN-SPECIFIC EIIBC COMPONENT-RELATED"/>
    <property type="match status" value="1"/>
</dbReference>
<dbReference type="InterPro" id="IPR011055">
    <property type="entry name" value="Dup_hybrid_motif"/>
</dbReference>
<protein>
    <submittedName>
        <fullName evidence="16">PTS beta-glucoside transporter subunit IIA</fullName>
    </submittedName>
</protein>
<comment type="caution">
    <text evidence="16">The sequence shown here is derived from an EMBL/GenBank/DDBJ whole genome shotgun (WGS) entry which is preliminary data.</text>
</comment>
<dbReference type="InterPro" id="IPR001127">
    <property type="entry name" value="PTS_EIIA_1_perm"/>
</dbReference>
<keyword evidence="5" id="KW-0808">Transferase</keyword>
<sequence length="635" mass="67514">MNHKQTAKEVLELVGGEKNVKQVTHCMTRLRFNLYDEGKADKEKLQSTDGVMGVNQSGGQYHVIIGNDVSNVYQAMIADSGLSTDVKSGSTEEASKQNVISKLFDFISGVFTPILPAIAGAGMIKGILALMLTFQWISDKSSTYAILTAIGDGAFYFLPILLAVSVAKKIGTNQYIAAAIAAAALHPQLTALLGAGNTEFLGLPVVAVVYSSSVIPILLTIWLGSYVEKFAEKYSPKSLKIILVPTVTLLVVVPIMLIAVGPLGGIIGNGLSGGIDLLFKHAGILAGLLIGGFMSPLIITGMHYALLPIMINNITLNGFDYILPMMFVANMAQAGAAFGVFLRSKNKTFKSLAMSTSITALMGITEPAMYGVNMRLKKPFLAALIGAAAGGVFMSIFKVKSYVISGSAGLPGLPTFIGPTFVYSIIGLVIGFVVATIMTLVLGFKDVPVKDDTKADKPEEKKDTVALQNEVVQSPLEGQLKPLNQVNDATFSNEIMGKGTAIVPTVGRVVAPFNGKVETIFQTKHAIGLKSDQGTELLIHVGIDTVKLGGKHFTSHVESGDLVQAGDVLVEFDIEGIQQEGYDVTTPIIVTNTNDFAQVDAKTEGTISVQETLLTVSVEENEEGIQHEQVRKNIS</sequence>
<feature type="transmembrane region" description="Helical" evidence="12">
    <location>
        <begin position="284"/>
        <end position="307"/>
    </location>
</feature>
<dbReference type="GO" id="GO:0009401">
    <property type="term" value="P:phosphoenolpyruvate-dependent sugar phosphotransferase system"/>
    <property type="evidence" value="ECO:0007669"/>
    <property type="project" value="UniProtKB-KW"/>
</dbReference>
<dbReference type="GO" id="GO:0005886">
    <property type="term" value="C:plasma membrane"/>
    <property type="evidence" value="ECO:0007669"/>
    <property type="project" value="UniProtKB-SubCell"/>
</dbReference>
<dbReference type="FunFam" id="3.30.1360.60:FF:000001">
    <property type="entry name" value="PTS system glucose-specific IIBC component PtsG"/>
    <property type="match status" value="1"/>
</dbReference>
<dbReference type="PROSITE" id="PS51098">
    <property type="entry name" value="PTS_EIIB_TYPE_1"/>
    <property type="match status" value="1"/>
</dbReference>
<evidence type="ECO:0000256" key="6">
    <source>
        <dbReference type="ARBA" id="ARBA00022683"/>
    </source>
</evidence>
<reference evidence="16 17" key="1">
    <citation type="submission" date="2012-09" db="EMBL/GenBank/DDBJ databases">
        <title>Genome Sequence of Bacillus sp. DW5-4.</title>
        <authorList>
            <person name="Lai Q."/>
            <person name="Liu Y."/>
            <person name="Shao Z."/>
        </authorList>
    </citation>
    <scope>NUCLEOTIDE SEQUENCE [LARGE SCALE GENOMIC DNA]</scope>
    <source>
        <strain evidence="16 17">DW5-4</strain>
    </source>
</reference>
<keyword evidence="9 12" id="KW-1133">Transmembrane helix</keyword>
<evidence type="ECO:0000259" key="14">
    <source>
        <dbReference type="PROSITE" id="PS51098"/>
    </source>
</evidence>
<dbReference type="Pfam" id="PF00358">
    <property type="entry name" value="PTS_EIIA_1"/>
    <property type="match status" value="1"/>
</dbReference>
<feature type="transmembrane region" description="Helical" evidence="12">
    <location>
        <begin position="106"/>
        <end position="132"/>
    </location>
</feature>
<feature type="active site" description="Phosphocysteine intermediate; for EIIB activity" evidence="11">
    <location>
        <position position="26"/>
    </location>
</feature>
<dbReference type="GO" id="GO:0008982">
    <property type="term" value="F:protein-N(PI)-phosphohistidine-sugar phosphotransferase activity"/>
    <property type="evidence" value="ECO:0007669"/>
    <property type="project" value="InterPro"/>
</dbReference>
<feature type="transmembrane region" description="Helical" evidence="12">
    <location>
        <begin position="380"/>
        <end position="401"/>
    </location>
</feature>
<dbReference type="CDD" id="cd00212">
    <property type="entry name" value="PTS_IIB_glc"/>
    <property type="match status" value="1"/>
</dbReference>
<feature type="domain" description="PTS EIIA type-1" evidence="13">
    <location>
        <begin position="488"/>
        <end position="592"/>
    </location>
</feature>
<dbReference type="InterPro" id="IPR013013">
    <property type="entry name" value="PTS_EIIC_1"/>
</dbReference>
<feature type="transmembrane region" description="Helical" evidence="12">
    <location>
        <begin position="201"/>
        <end position="227"/>
    </location>
</feature>
<dbReference type="NCBIfam" id="TIGR01995">
    <property type="entry name" value="PTS-II-ABC-beta"/>
    <property type="match status" value="1"/>
</dbReference>
<feature type="transmembrane region" description="Helical" evidence="12">
    <location>
        <begin position="421"/>
        <end position="444"/>
    </location>
</feature>
<evidence type="ECO:0000256" key="12">
    <source>
        <dbReference type="SAM" id="Phobius"/>
    </source>
</evidence>
<dbReference type="InterPro" id="IPR001996">
    <property type="entry name" value="PTS_IIB_1"/>
</dbReference>
<evidence type="ECO:0000256" key="3">
    <source>
        <dbReference type="ARBA" id="ARBA00022475"/>
    </source>
</evidence>
<dbReference type="NCBIfam" id="TIGR00830">
    <property type="entry name" value="PTBA"/>
    <property type="match status" value="1"/>
</dbReference>
<feature type="domain" description="PTS EIIB type-1" evidence="14">
    <location>
        <begin position="4"/>
        <end position="86"/>
    </location>
</feature>
<gene>
    <name evidence="16" type="ORF">BA70_12245</name>
</gene>
<dbReference type="SUPFAM" id="SSF55604">
    <property type="entry name" value="Glucose permease domain IIB"/>
    <property type="match status" value="1"/>
</dbReference>
<dbReference type="Proteomes" id="UP000028091">
    <property type="component" value="Unassembled WGS sequence"/>
</dbReference>
<evidence type="ECO:0000256" key="7">
    <source>
        <dbReference type="ARBA" id="ARBA00022692"/>
    </source>
</evidence>
<comment type="subcellular location">
    <subcellularLocation>
        <location evidence="1">Cell membrane</location>
        <topology evidence="1">Multi-pass membrane protein</topology>
    </subcellularLocation>
</comment>
<dbReference type="Gene3D" id="3.30.1360.60">
    <property type="entry name" value="Glucose permease domain IIB"/>
    <property type="match status" value="1"/>
</dbReference>
<evidence type="ECO:0000259" key="13">
    <source>
        <dbReference type="PROSITE" id="PS51093"/>
    </source>
</evidence>
<evidence type="ECO:0000256" key="2">
    <source>
        <dbReference type="ARBA" id="ARBA00022448"/>
    </source>
</evidence>
<evidence type="ECO:0000313" key="17">
    <source>
        <dbReference type="Proteomes" id="UP000028091"/>
    </source>
</evidence>
<dbReference type="InterPro" id="IPR036878">
    <property type="entry name" value="Glu_permease_IIB"/>
</dbReference>
<evidence type="ECO:0000256" key="4">
    <source>
        <dbReference type="ARBA" id="ARBA00022597"/>
    </source>
</evidence>
<evidence type="ECO:0000313" key="16">
    <source>
        <dbReference type="EMBL" id="KEP25084.1"/>
    </source>
</evidence>
<feature type="domain" description="PTS EIIC type-1" evidence="15">
    <location>
        <begin position="105"/>
        <end position="458"/>
    </location>
</feature>
<dbReference type="PANTHER" id="PTHR30175">
    <property type="entry name" value="PHOSPHOTRANSFERASE SYSTEM TRANSPORT PROTEIN"/>
    <property type="match status" value="1"/>
</dbReference>
<keyword evidence="4" id="KW-0762">Sugar transport</keyword>
<dbReference type="EMBL" id="JOTP01000033">
    <property type="protein sequence ID" value="KEP25084.1"/>
    <property type="molecule type" value="Genomic_DNA"/>
</dbReference>
<dbReference type="Gene3D" id="2.70.70.10">
    <property type="entry name" value="Glucose Permease (Domain IIA)"/>
    <property type="match status" value="1"/>
</dbReference>
<dbReference type="Pfam" id="PF00367">
    <property type="entry name" value="PTS_EIIB"/>
    <property type="match status" value="1"/>
</dbReference>
<keyword evidence="8" id="KW-0418">Kinase</keyword>
<dbReference type="eggNOG" id="COG1264">
    <property type="taxonomic scope" value="Bacteria"/>
</dbReference>
<keyword evidence="2" id="KW-0813">Transport</keyword>
<organism evidence="16 17">
    <name type="scientific">Bacillus zhangzhouensis</name>
    <dbReference type="NCBI Taxonomy" id="1178540"/>
    <lineage>
        <taxon>Bacteria</taxon>
        <taxon>Bacillati</taxon>
        <taxon>Bacillota</taxon>
        <taxon>Bacilli</taxon>
        <taxon>Bacillales</taxon>
        <taxon>Bacillaceae</taxon>
        <taxon>Bacillus</taxon>
    </lineage>
</organism>
<evidence type="ECO:0000256" key="5">
    <source>
        <dbReference type="ARBA" id="ARBA00022679"/>
    </source>
</evidence>
<dbReference type="eggNOG" id="COG2190">
    <property type="taxonomic scope" value="Bacteria"/>
</dbReference>
<dbReference type="RefSeq" id="WP_034324802.1">
    <property type="nucleotide sequence ID" value="NZ_JOTP01000033.1"/>
</dbReference>
<dbReference type="FunFam" id="2.70.70.10:FF:000001">
    <property type="entry name" value="PTS system glucose-specific IIA component"/>
    <property type="match status" value="1"/>
</dbReference>
<dbReference type="eggNOG" id="COG1263">
    <property type="taxonomic scope" value="Bacteria"/>
</dbReference>
<dbReference type="Pfam" id="PF02378">
    <property type="entry name" value="PTS_EIIC"/>
    <property type="match status" value="1"/>
</dbReference>
<dbReference type="InterPro" id="IPR050558">
    <property type="entry name" value="PTS_Sugar-Specific_Components"/>
</dbReference>
<proteinExistence type="predicted"/>
<evidence type="ECO:0000256" key="9">
    <source>
        <dbReference type="ARBA" id="ARBA00022989"/>
    </source>
</evidence>
<dbReference type="InterPro" id="IPR011297">
    <property type="entry name" value="PTS_IIABC_b_glu"/>
</dbReference>
<evidence type="ECO:0000256" key="10">
    <source>
        <dbReference type="ARBA" id="ARBA00023136"/>
    </source>
</evidence>
<evidence type="ECO:0000256" key="11">
    <source>
        <dbReference type="PROSITE-ProRule" id="PRU00421"/>
    </source>
</evidence>
<feature type="transmembrane region" description="Helical" evidence="12">
    <location>
        <begin position="239"/>
        <end position="264"/>
    </location>
</feature>
<dbReference type="PROSITE" id="PS51103">
    <property type="entry name" value="PTS_EIIC_TYPE_1"/>
    <property type="match status" value="1"/>
</dbReference>
<name>A0A081L758_9BACI</name>
<evidence type="ECO:0000259" key="15">
    <source>
        <dbReference type="PROSITE" id="PS51103"/>
    </source>
</evidence>
<feature type="transmembrane region" description="Helical" evidence="12">
    <location>
        <begin position="319"/>
        <end position="342"/>
    </location>
</feature>
<accession>A0A081L758</accession>
<dbReference type="GO" id="GO:0090589">
    <property type="term" value="F:protein-phosphocysteine-trehalose phosphotransferase system transporter activity"/>
    <property type="evidence" value="ECO:0007669"/>
    <property type="project" value="TreeGrafter"/>
</dbReference>
<dbReference type="PROSITE" id="PS01035">
    <property type="entry name" value="PTS_EIIB_TYPE_1_CYS"/>
    <property type="match status" value="1"/>
</dbReference>
<dbReference type="SUPFAM" id="SSF51261">
    <property type="entry name" value="Duplicated hybrid motif"/>
    <property type="match status" value="1"/>
</dbReference>
<dbReference type="AlphaFoldDB" id="A0A081L758"/>
<evidence type="ECO:0000256" key="1">
    <source>
        <dbReference type="ARBA" id="ARBA00004651"/>
    </source>
</evidence>